<feature type="compositionally biased region" description="Polar residues" evidence="4">
    <location>
        <begin position="8"/>
        <end position="20"/>
    </location>
</feature>
<evidence type="ECO:0000256" key="4">
    <source>
        <dbReference type="SAM" id="MobiDB-lite"/>
    </source>
</evidence>
<dbReference type="SMART" id="SM00338">
    <property type="entry name" value="BRLZ"/>
    <property type="match status" value="1"/>
</dbReference>
<feature type="domain" description="BZIP" evidence="6">
    <location>
        <begin position="176"/>
        <end position="220"/>
    </location>
</feature>
<dbReference type="PANTHER" id="PTHR47429">
    <property type="entry name" value="PROTEIN TWIN LOV 1"/>
    <property type="match status" value="1"/>
</dbReference>
<dbReference type="Gene3D" id="1.20.5.170">
    <property type="match status" value="1"/>
</dbReference>
<dbReference type="NCBIfam" id="TIGR00229">
    <property type="entry name" value="sensory_box"/>
    <property type="match status" value="1"/>
</dbReference>
<evidence type="ECO:0000256" key="3">
    <source>
        <dbReference type="ARBA" id="ARBA00022991"/>
    </source>
</evidence>
<evidence type="ECO:0008006" key="9">
    <source>
        <dbReference type="Google" id="ProtNLM"/>
    </source>
</evidence>
<keyword evidence="8" id="KW-1185">Reference proteome</keyword>
<evidence type="ECO:0000256" key="2">
    <source>
        <dbReference type="ARBA" id="ARBA00022643"/>
    </source>
</evidence>
<feature type="region of interest" description="Disordered" evidence="4">
    <location>
        <begin position="1"/>
        <end position="20"/>
    </location>
</feature>
<protein>
    <recommendedName>
        <fullName evidence="9">LOV domain-containing protein</fullName>
    </recommendedName>
</protein>
<dbReference type="InterPro" id="IPR000700">
    <property type="entry name" value="PAS-assoc_C"/>
</dbReference>
<feature type="compositionally biased region" description="Low complexity" evidence="4">
    <location>
        <begin position="164"/>
        <end position="176"/>
    </location>
</feature>
<evidence type="ECO:0000259" key="5">
    <source>
        <dbReference type="PROSITE" id="PS50113"/>
    </source>
</evidence>
<feature type="compositionally biased region" description="Low complexity" evidence="4">
    <location>
        <begin position="92"/>
        <end position="103"/>
    </location>
</feature>
<dbReference type="OrthoDB" id="447251at2759"/>
<dbReference type="PROSITE" id="PS50217">
    <property type="entry name" value="BZIP"/>
    <property type="match status" value="1"/>
</dbReference>
<evidence type="ECO:0000259" key="6">
    <source>
        <dbReference type="PROSITE" id="PS50217"/>
    </source>
</evidence>
<feature type="domain" description="PAC" evidence="5">
    <location>
        <begin position="340"/>
        <end position="394"/>
    </location>
</feature>
<evidence type="ECO:0000256" key="1">
    <source>
        <dbReference type="ARBA" id="ARBA00022630"/>
    </source>
</evidence>
<name>A0A9W7FWS6_9STRA</name>
<organism evidence="7 8">
    <name type="scientific">Triparma columacea</name>
    <dbReference type="NCBI Taxonomy" id="722753"/>
    <lineage>
        <taxon>Eukaryota</taxon>
        <taxon>Sar</taxon>
        <taxon>Stramenopiles</taxon>
        <taxon>Ochrophyta</taxon>
        <taxon>Bolidophyceae</taxon>
        <taxon>Parmales</taxon>
        <taxon>Triparmaceae</taxon>
        <taxon>Triparma</taxon>
    </lineage>
</organism>
<dbReference type="AlphaFoldDB" id="A0A9W7FWS6"/>
<dbReference type="GO" id="GO:0005634">
    <property type="term" value="C:nucleus"/>
    <property type="evidence" value="ECO:0007669"/>
    <property type="project" value="TreeGrafter"/>
</dbReference>
<comment type="caution">
    <text evidence="7">The sequence shown here is derived from an EMBL/GenBank/DDBJ whole genome shotgun (WGS) entry which is preliminary data.</text>
</comment>
<dbReference type="PROSITE" id="PS50113">
    <property type="entry name" value="PAC"/>
    <property type="match status" value="1"/>
</dbReference>
<dbReference type="CDD" id="cd00130">
    <property type="entry name" value="PAS"/>
    <property type="match status" value="1"/>
</dbReference>
<keyword evidence="2" id="KW-0288">FMN</keyword>
<feature type="region of interest" description="Disordered" evidence="4">
    <location>
        <begin position="57"/>
        <end position="188"/>
    </location>
</feature>
<accession>A0A9W7FWS6</accession>
<dbReference type="Pfam" id="PF00170">
    <property type="entry name" value="bZIP_1"/>
    <property type="match status" value="1"/>
</dbReference>
<evidence type="ECO:0000313" key="8">
    <source>
        <dbReference type="Proteomes" id="UP001165065"/>
    </source>
</evidence>
<feature type="compositionally biased region" description="Basic residues" evidence="4">
    <location>
        <begin position="146"/>
        <end position="159"/>
    </location>
</feature>
<dbReference type="CDD" id="cd14809">
    <property type="entry name" value="bZIP_AUREO-like"/>
    <property type="match status" value="1"/>
</dbReference>
<dbReference type="Gene3D" id="3.30.450.20">
    <property type="entry name" value="PAS domain"/>
    <property type="match status" value="1"/>
</dbReference>
<reference evidence="8" key="1">
    <citation type="journal article" date="2023" name="Commun. Biol.">
        <title>Genome analysis of Parmales, the sister group of diatoms, reveals the evolutionary specialization of diatoms from phago-mixotrophs to photoautotrophs.</title>
        <authorList>
            <person name="Ban H."/>
            <person name="Sato S."/>
            <person name="Yoshikawa S."/>
            <person name="Yamada K."/>
            <person name="Nakamura Y."/>
            <person name="Ichinomiya M."/>
            <person name="Sato N."/>
            <person name="Blanc-Mathieu R."/>
            <person name="Endo H."/>
            <person name="Kuwata A."/>
            <person name="Ogata H."/>
        </authorList>
    </citation>
    <scope>NUCLEOTIDE SEQUENCE [LARGE SCALE GENOMIC DNA]</scope>
</reference>
<evidence type="ECO:0000313" key="7">
    <source>
        <dbReference type="EMBL" id="GMI24544.1"/>
    </source>
</evidence>
<dbReference type="SUPFAM" id="SSF55785">
    <property type="entry name" value="PYP-like sensor domain (PAS domain)"/>
    <property type="match status" value="1"/>
</dbReference>
<dbReference type="Proteomes" id="UP001165065">
    <property type="component" value="Unassembled WGS sequence"/>
</dbReference>
<dbReference type="InterPro" id="IPR035965">
    <property type="entry name" value="PAS-like_dom_sf"/>
</dbReference>
<dbReference type="SUPFAM" id="SSF57959">
    <property type="entry name" value="Leucine zipper domain"/>
    <property type="match status" value="1"/>
</dbReference>
<gene>
    <name evidence="7" type="ORF">TrCOL_g6080</name>
</gene>
<sequence>MEGLHIPTFTSASNMKKSNSNQSLGAGSIDFDVLSAYLEQDGVYGFNESALPPSLLPSSGASSTNSDGNDNFGADKYNALWDYPTPDSQFHPAPGLQQPLQPQKAEEPQKVGSQLTRTGTRTSSRRVAKATSYAAESVTTTTTKGGRGKGKGGGKKRKNSKDVSGSQISSTKSKSQAQVDRRRERNRILARRTRLRKKFFFENLQAEVANLKNQNVKLKEIVASKLPPPVAESILSTCQIELPPCILEDPSIAPFFNAAQTDYAEEDTKFAASLRIAQASFCISDPSLPDCPIVYASPGFCDLTGYDLAEALGRNCRFLQGPGTSLEKVAKLRDHIRRGQDVSVTLLNYQKDGTPFWNSLFVASLMDTSGNVVNHIGVITEVAGPPPGDPEFDKAAKQKIEAKNEAEIEDGDLLLRDVEDDFL</sequence>
<dbReference type="EMBL" id="BRYA01000586">
    <property type="protein sequence ID" value="GMI24544.1"/>
    <property type="molecule type" value="Genomic_DNA"/>
</dbReference>
<dbReference type="InterPro" id="IPR046347">
    <property type="entry name" value="bZIP_sf"/>
</dbReference>
<proteinExistence type="predicted"/>
<keyword evidence="3" id="KW-0157">Chromophore</keyword>
<dbReference type="InterPro" id="IPR004827">
    <property type="entry name" value="bZIP"/>
</dbReference>
<dbReference type="GO" id="GO:0003700">
    <property type="term" value="F:DNA-binding transcription factor activity"/>
    <property type="evidence" value="ECO:0007669"/>
    <property type="project" value="InterPro"/>
</dbReference>
<dbReference type="Pfam" id="PF13426">
    <property type="entry name" value="PAS_9"/>
    <property type="match status" value="1"/>
</dbReference>
<dbReference type="PANTHER" id="PTHR47429:SF2">
    <property type="entry name" value="PROTEIN TWIN LOV 1"/>
    <property type="match status" value="1"/>
</dbReference>
<keyword evidence="1" id="KW-0285">Flavoprotein</keyword>
<dbReference type="InterPro" id="IPR000014">
    <property type="entry name" value="PAS"/>
</dbReference>